<organism evidence="3 4">
    <name type="scientific">Passalora fulva</name>
    <name type="common">Tomato leaf mold</name>
    <name type="synonym">Cladosporium fulvum</name>
    <dbReference type="NCBI Taxonomy" id="5499"/>
    <lineage>
        <taxon>Eukaryota</taxon>
        <taxon>Fungi</taxon>
        <taxon>Dikarya</taxon>
        <taxon>Ascomycota</taxon>
        <taxon>Pezizomycotina</taxon>
        <taxon>Dothideomycetes</taxon>
        <taxon>Dothideomycetidae</taxon>
        <taxon>Mycosphaerellales</taxon>
        <taxon>Mycosphaerellaceae</taxon>
        <taxon>Fulvia</taxon>
    </lineage>
</organism>
<dbReference type="KEGG" id="ffu:CLAFUR5_14636"/>
<evidence type="ECO:0000256" key="1">
    <source>
        <dbReference type="SAM" id="MobiDB-lite"/>
    </source>
</evidence>
<evidence type="ECO:0000313" key="3">
    <source>
        <dbReference type="EMBL" id="UJO25414.1"/>
    </source>
</evidence>
<dbReference type="GeneID" id="71994514"/>
<feature type="region of interest" description="Disordered" evidence="1">
    <location>
        <begin position="44"/>
        <end position="71"/>
    </location>
</feature>
<proteinExistence type="predicted"/>
<protein>
    <submittedName>
        <fullName evidence="3">Uncharacterized protein</fullName>
    </submittedName>
</protein>
<feature type="transmembrane region" description="Helical" evidence="2">
    <location>
        <begin position="149"/>
        <end position="172"/>
    </location>
</feature>
<dbReference type="EMBL" id="CP090176">
    <property type="protein sequence ID" value="UJO25414.1"/>
    <property type="molecule type" value="Genomic_DNA"/>
</dbReference>
<name>A0A9Q8PN39_PASFU</name>
<keyword evidence="2" id="KW-0812">Transmembrane</keyword>
<evidence type="ECO:0000256" key="2">
    <source>
        <dbReference type="SAM" id="Phobius"/>
    </source>
</evidence>
<gene>
    <name evidence="3" type="ORF">CLAFUR5_14636</name>
</gene>
<evidence type="ECO:0000313" key="4">
    <source>
        <dbReference type="Proteomes" id="UP000756132"/>
    </source>
</evidence>
<reference evidence="3" key="2">
    <citation type="journal article" date="2022" name="Microb. Genom.">
        <title>A chromosome-scale genome assembly of the tomato pathogen Cladosporium fulvum reveals a compartmentalized genome architecture and the presence of a dispensable chromosome.</title>
        <authorList>
            <person name="Zaccaron A.Z."/>
            <person name="Chen L.H."/>
            <person name="Samaras A."/>
            <person name="Stergiopoulos I."/>
        </authorList>
    </citation>
    <scope>NUCLEOTIDE SEQUENCE</scope>
    <source>
        <strain evidence="3">Race5_Kim</strain>
    </source>
</reference>
<sequence>MAKHHRDRVQTLAIYRARLAARNDGIAPSQYEIEQYIRSKMRKSLERRETEEQPAEEQAEKKRIADTGAGTGMARDWNELRAEHNRHAVQEAQEQAEKKRIAGTTTTMSRMQVVDGPRDTIRPPMMRPQPHLQAHPPTNSWRGTMMRTLALLVPIYFAMVLVVTIACDWGLLEWDGMPPPMPKSLPMQLHSGLFSKTKAYGDTLPYFDNAQEELTHAHGSYCQTLEVACQLFPTPEHAAFYEHAVDVWTEKVPRSCPRPQACPNKVIEDRLERHELVSDWQEKMAQSALAVGENVRSGVEAGDSMLHHLVHGTDRVETALKDLHDTVSSKSKYASVTPYTTYTTLARLCRFHQIDQAYDQTTMDIALWPACRLLPFLIRRYHVVLTGDLTSPLWTPEWVPQMERALRSVLEEVQWVSQNVLASIDTMQTAGTNCHLTLGELERNAGKELTTSAKSLHRNLRRTCHALQGDTGLIKGLELAKARQRLQTVDTAIAKILAVSLIVPQPRWSDAQPWILVFDPTPYPATFDMALELWRSWTLVESNSNIRVTKGLASVAVSWGRLER</sequence>
<reference evidence="3" key="1">
    <citation type="submission" date="2021-12" db="EMBL/GenBank/DDBJ databases">
        <authorList>
            <person name="Zaccaron A."/>
            <person name="Stergiopoulos I."/>
        </authorList>
    </citation>
    <scope>NUCLEOTIDE SEQUENCE</scope>
    <source>
        <strain evidence="3">Race5_Kim</strain>
    </source>
</reference>
<dbReference type="AlphaFoldDB" id="A0A9Q8PN39"/>
<keyword evidence="2" id="KW-0472">Membrane</keyword>
<dbReference type="RefSeq" id="XP_047769780.1">
    <property type="nucleotide sequence ID" value="XM_047913784.1"/>
</dbReference>
<accession>A0A9Q8PN39</accession>
<dbReference type="Proteomes" id="UP000756132">
    <property type="component" value="Chromosome 14"/>
</dbReference>
<keyword evidence="4" id="KW-1185">Reference proteome</keyword>
<keyword evidence="2" id="KW-1133">Transmembrane helix</keyword>